<dbReference type="Proteomes" id="UP001500902">
    <property type="component" value="Unassembled WGS sequence"/>
</dbReference>
<evidence type="ECO:0000313" key="2">
    <source>
        <dbReference type="Proteomes" id="UP001500902"/>
    </source>
</evidence>
<reference evidence="2" key="1">
    <citation type="journal article" date="2019" name="Int. J. Syst. Evol. Microbiol.">
        <title>The Global Catalogue of Microorganisms (GCM) 10K type strain sequencing project: providing services to taxonomists for standard genome sequencing and annotation.</title>
        <authorList>
            <consortium name="The Broad Institute Genomics Platform"/>
            <consortium name="The Broad Institute Genome Sequencing Center for Infectious Disease"/>
            <person name="Wu L."/>
            <person name="Ma J."/>
        </authorList>
    </citation>
    <scope>NUCLEOTIDE SEQUENCE [LARGE SCALE GENOMIC DNA]</scope>
    <source>
        <strain evidence="2">JCM 16904</strain>
    </source>
</reference>
<dbReference type="GO" id="GO:0008168">
    <property type="term" value="F:methyltransferase activity"/>
    <property type="evidence" value="ECO:0007669"/>
    <property type="project" value="UniProtKB-KW"/>
</dbReference>
<dbReference type="RefSeq" id="WP_344897824.1">
    <property type="nucleotide sequence ID" value="NZ_BAAAZP010000283.1"/>
</dbReference>
<accession>A0ABP7ENT3</accession>
<keyword evidence="1" id="KW-0808">Transferase</keyword>
<organism evidence="1 2">
    <name type="scientific">Nonomuraea antimicrobica</name>
    <dbReference type="NCBI Taxonomy" id="561173"/>
    <lineage>
        <taxon>Bacteria</taxon>
        <taxon>Bacillati</taxon>
        <taxon>Actinomycetota</taxon>
        <taxon>Actinomycetes</taxon>
        <taxon>Streptosporangiales</taxon>
        <taxon>Streptosporangiaceae</taxon>
        <taxon>Nonomuraea</taxon>
    </lineage>
</organism>
<name>A0ABP7ENT3_9ACTN</name>
<keyword evidence="2" id="KW-1185">Reference proteome</keyword>
<sequence>MKIPDDVLAVLADPRVVIVGDRVQIPFELDRPLYEHVDRILRMAGARWDGRKKVRAHVFDHQTEEFMLQVIASAEFPSRYEQGWYPSPPAVVEQVLEHAGISDRRPGLTVLEPSAGTGCIAGPAAARGAVVDVVEIDARRIEVLRRHDFARRVIHGDFLADVHPLDYPEGFSRVVMNPPFDSAIAHVKHALGFLGDDAVLVAVMPEYVLWRSDLVTKKFRWHVKANDGEFVSLPRDAFTPSGVTVHSVLAIVPTGHEGCTVRNHSWHRSHPKQQYELFAI</sequence>
<dbReference type="GO" id="GO:0032259">
    <property type="term" value="P:methylation"/>
    <property type="evidence" value="ECO:0007669"/>
    <property type="project" value="UniProtKB-KW"/>
</dbReference>
<dbReference type="Gene3D" id="3.40.50.150">
    <property type="entry name" value="Vaccinia Virus protein VP39"/>
    <property type="match status" value="1"/>
</dbReference>
<gene>
    <name evidence="1" type="ORF">GCM10022224_104120</name>
</gene>
<keyword evidence="1" id="KW-0489">Methyltransferase</keyword>
<dbReference type="CDD" id="cd02440">
    <property type="entry name" value="AdoMet_MTases"/>
    <property type="match status" value="1"/>
</dbReference>
<protein>
    <submittedName>
        <fullName evidence="1">Methyltransferase</fullName>
    </submittedName>
</protein>
<proteinExistence type="predicted"/>
<dbReference type="InterPro" id="IPR029063">
    <property type="entry name" value="SAM-dependent_MTases_sf"/>
</dbReference>
<dbReference type="SUPFAM" id="SSF53335">
    <property type="entry name" value="S-adenosyl-L-methionine-dependent methyltransferases"/>
    <property type="match status" value="1"/>
</dbReference>
<comment type="caution">
    <text evidence="1">The sequence shown here is derived from an EMBL/GenBank/DDBJ whole genome shotgun (WGS) entry which is preliminary data.</text>
</comment>
<evidence type="ECO:0000313" key="1">
    <source>
        <dbReference type="EMBL" id="GAA3722068.1"/>
    </source>
</evidence>
<dbReference type="EMBL" id="BAAAZP010000283">
    <property type="protein sequence ID" value="GAA3722068.1"/>
    <property type="molecule type" value="Genomic_DNA"/>
</dbReference>